<comment type="cofactor">
    <cofactor evidence="1">
        <name>Mn(2+)</name>
        <dbReference type="ChEBI" id="CHEBI:29035"/>
    </cofactor>
</comment>
<dbReference type="Proteomes" id="UP001374803">
    <property type="component" value="Chromosome"/>
</dbReference>
<sequence>MPPEEAVTPVDASTLILLRDAENAVSCFFVQRHQNTKFMGGMLVFPGGKVDEADRDPAWTSLCTEPGRPEWQPLGVAACREALEEAALLPVIGGTLDHATLLDWRRRLNDESLRELVRASGLRLDLAALRPISRWLTPKTQSKRFDTLFFAARVPPGQEGAHDERETVASFWATPADVLARFEAGTIELAPPTHRTLEVLATKKSVDEVLALADGATLDTICPELVRHTDAEGDTMALVLPGDPEHSVREPRIAGLSRFVMRRGAWRPEPAPRLP</sequence>
<keyword evidence="5" id="KW-0460">Magnesium</keyword>
<organism evidence="8 9">
    <name type="scientific">Pendulispora rubella</name>
    <dbReference type="NCBI Taxonomy" id="2741070"/>
    <lineage>
        <taxon>Bacteria</taxon>
        <taxon>Pseudomonadati</taxon>
        <taxon>Myxococcota</taxon>
        <taxon>Myxococcia</taxon>
        <taxon>Myxococcales</taxon>
        <taxon>Sorangiineae</taxon>
        <taxon>Pendulisporaceae</taxon>
        <taxon>Pendulispora</taxon>
    </lineage>
</organism>
<evidence type="ECO:0000256" key="5">
    <source>
        <dbReference type="ARBA" id="ARBA00022842"/>
    </source>
</evidence>
<dbReference type="InterPro" id="IPR015797">
    <property type="entry name" value="NUDIX_hydrolase-like_dom_sf"/>
</dbReference>
<feature type="domain" description="Nudix hydrolase" evidence="7">
    <location>
        <begin position="8"/>
        <end position="195"/>
    </location>
</feature>
<keyword evidence="3" id="KW-0479">Metal-binding</keyword>
<name>A0ABZ2L0W0_9BACT</name>
<dbReference type="EMBL" id="CP089983">
    <property type="protein sequence ID" value="WXB02217.1"/>
    <property type="molecule type" value="Genomic_DNA"/>
</dbReference>
<evidence type="ECO:0000256" key="2">
    <source>
        <dbReference type="ARBA" id="ARBA00001946"/>
    </source>
</evidence>
<keyword evidence="4" id="KW-0378">Hydrolase</keyword>
<dbReference type="CDD" id="cd18870">
    <property type="entry name" value="NUDIX_AcylCoAdiphos_Nudt19"/>
    <property type="match status" value="1"/>
</dbReference>
<dbReference type="Gene3D" id="3.90.79.10">
    <property type="entry name" value="Nucleoside Triphosphate Pyrophosphohydrolase"/>
    <property type="match status" value="1"/>
</dbReference>
<evidence type="ECO:0000256" key="1">
    <source>
        <dbReference type="ARBA" id="ARBA00001936"/>
    </source>
</evidence>
<gene>
    <name evidence="8" type="ORF">LVJ94_35540</name>
</gene>
<keyword evidence="6" id="KW-0464">Manganese</keyword>
<proteinExistence type="predicted"/>
<dbReference type="SUPFAM" id="SSF55811">
    <property type="entry name" value="Nudix"/>
    <property type="match status" value="1"/>
</dbReference>
<keyword evidence="9" id="KW-1185">Reference proteome</keyword>
<evidence type="ECO:0000256" key="3">
    <source>
        <dbReference type="ARBA" id="ARBA00022723"/>
    </source>
</evidence>
<dbReference type="PANTHER" id="PTHR12318">
    <property type="entry name" value="TESTOSTERONE-REGULATED PROTEIN RP2"/>
    <property type="match status" value="1"/>
</dbReference>
<evidence type="ECO:0000313" key="8">
    <source>
        <dbReference type="EMBL" id="WXB02217.1"/>
    </source>
</evidence>
<dbReference type="InterPro" id="IPR000086">
    <property type="entry name" value="NUDIX_hydrolase_dom"/>
</dbReference>
<dbReference type="InterPro" id="IPR039121">
    <property type="entry name" value="NUDT19"/>
</dbReference>
<dbReference type="PROSITE" id="PS51462">
    <property type="entry name" value="NUDIX"/>
    <property type="match status" value="1"/>
</dbReference>
<evidence type="ECO:0000256" key="6">
    <source>
        <dbReference type="ARBA" id="ARBA00023211"/>
    </source>
</evidence>
<dbReference type="RefSeq" id="WP_394831843.1">
    <property type="nucleotide sequence ID" value="NZ_CP089929.1"/>
</dbReference>
<evidence type="ECO:0000259" key="7">
    <source>
        <dbReference type="PROSITE" id="PS51462"/>
    </source>
</evidence>
<comment type="cofactor">
    <cofactor evidence="2">
        <name>Mg(2+)</name>
        <dbReference type="ChEBI" id="CHEBI:18420"/>
    </cofactor>
</comment>
<evidence type="ECO:0000256" key="4">
    <source>
        <dbReference type="ARBA" id="ARBA00022801"/>
    </source>
</evidence>
<reference evidence="8" key="1">
    <citation type="submission" date="2021-12" db="EMBL/GenBank/DDBJ databases">
        <title>Discovery of the Pendulisporaceae a myxobacterial family with distinct sporulation behavior and unique specialized metabolism.</title>
        <authorList>
            <person name="Garcia R."/>
            <person name="Popoff A."/>
            <person name="Bader C.D."/>
            <person name="Loehr J."/>
            <person name="Walesch S."/>
            <person name="Walt C."/>
            <person name="Boldt J."/>
            <person name="Bunk B."/>
            <person name="Haeckl F.J.F.P.J."/>
            <person name="Gunesch A.P."/>
            <person name="Birkelbach J."/>
            <person name="Nuebel U."/>
            <person name="Pietschmann T."/>
            <person name="Bach T."/>
            <person name="Mueller R."/>
        </authorList>
    </citation>
    <scope>NUCLEOTIDE SEQUENCE</scope>
    <source>
        <strain evidence="8">MSr11367</strain>
    </source>
</reference>
<evidence type="ECO:0000313" key="9">
    <source>
        <dbReference type="Proteomes" id="UP001374803"/>
    </source>
</evidence>
<accession>A0ABZ2L0W0</accession>
<dbReference type="PANTHER" id="PTHR12318:SF0">
    <property type="entry name" value="ACYL-COENZYME A DIPHOSPHATASE NUDT19"/>
    <property type="match status" value="1"/>
</dbReference>
<protein>
    <recommendedName>
        <fullName evidence="7">Nudix hydrolase domain-containing protein</fullName>
    </recommendedName>
</protein>